<evidence type="ECO:0000313" key="14">
    <source>
        <dbReference type="EMBL" id="MQX37361.1"/>
    </source>
</evidence>
<organism evidence="14 15">
    <name type="scientific">Roseospira navarrensis</name>
    <dbReference type="NCBI Taxonomy" id="140058"/>
    <lineage>
        <taxon>Bacteria</taxon>
        <taxon>Pseudomonadati</taxon>
        <taxon>Pseudomonadota</taxon>
        <taxon>Alphaproteobacteria</taxon>
        <taxon>Rhodospirillales</taxon>
        <taxon>Rhodospirillaceae</taxon>
        <taxon>Roseospira</taxon>
    </lineage>
</organism>
<feature type="domain" description="LpxI N-terminal" evidence="13">
    <location>
        <begin position="12"/>
        <end position="141"/>
    </location>
</feature>
<evidence type="ECO:0000313" key="15">
    <source>
        <dbReference type="Proteomes" id="UP000434582"/>
    </source>
</evidence>
<evidence type="ECO:0000256" key="5">
    <source>
        <dbReference type="ARBA" id="ARBA00022516"/>
    </source>
</evidence>
<gene>
    <name evidence="14" type="primary">lpxB</name>
    <name evidence="14" type="ORF">GHC57_12605</name>
</gene>
<dbReference type="Pfam" id="PF06230">
    <property type="entry name" value="LpxI_C"/>
    <property type="match status" value="1"/>
</dbReference>
<dbReference type="SUPFAM" id="SSF53756">
    <property type="entry name" value="UDP-Glycosyltransferase/glycogen phosphorylase"/>
    <property type="match status" value="1"/>
</dbReference>
<keyword evidence="9" id="KW-0443">Lipid metabolism</keyword>
<protein>
    <recommendedName>
        <fullName evidence="4 11">Lipid-A-disaccharide synthase</fullName>
        <ecNumber evidence="3 11">2.4.1.182</ecNumber>
    </recommendedName>
</protein>
<proteinExistence type="inferred from homology"/>
<evidence type="ECO:0000256" key="10">
    <source>
        <dbReference type="ARBA" id="ARBA00048975"/>
    </source>
</evidence>
<dbReference type="InterPro" id="IPR041255">
    <property type="entry name" value="LpxI_N"/>
</dbReference>
<dbReference type="GO" id="GO:0005543">
    <property type="term" value="F:phospholipid binding"/>
    <property type="evidence" value="ECO:0007669"/>
    <property type="project" value="TreeGrafter"/>
</dbReference>
<dbReference type="InterPro" id="IPR010415">
    <property type="entry name" value="LpxI_C"/>
</dbReference>
<feature type="domain" description="LpxI C-terminal" evidence="12">
    <location>
        <begin position="145"/>
        <end position="275"/>
    </location>
</feature>
<reference evidence="14 15" key="1">
    <citation type="submission" date="2019-10" db="EMBL/GenBank/DDBJ databases">
        <title>Draft whole-genome sequence of the purple nonsulfur photosynthetic bacterium Roseospira navarrensis DSM 15114.</title>
        <authorList>
            <person name="Kyndt J.A."/>
            <person name="Meyer T.E."/>
        </authorList>
    </citation>
    <scope>NUCLEOTIDE SEQUENCE [LARGE SCALE GENOMIC DNA]</scope>
    <source>
        <strain evidence="14 15">DSM 15114</strain>
    </source>
</reference>
<evidence type="ECO:0000259" key="12">
    <source>
        <dbReference type="Pfam" id="PF06230"/>
    </source>
</evidence>
<dbReference type="GO" id="GO:0016020">
    <property type="term" value="C:membrane"/>
    <property type="evidence" value="ECO:0007669"/>
    <property type="project" value="GOC"/>
</dbReference>
<dbReference type="Pfam" id="PF17930">
    <property type="entry name" value="LpxI_N"/>
    <property type="match status" value="1"/>
</dbReference>
<evidence type="ECO:0000256" key="7">
    <source>
        <dbReference type="ARBA" id="ARBA00022676"/>
    </source>
</evidence>
<dbReference type="RefSeq" id="WP_153344759.1">
    <property type="nucleotide sequence ID" value="NZ_WIVE01000040.1"/>
</dbReference>
<dbReference type="Gene3D" id="3.40.140.80">
    <property type="match status" value="1"/>
</dbReference>
<keyword evidence="15" id="KW-1185">Reference proteome</keyword>
<dbReference type="EMBL" id="WIVE01000040">
    <property type="protein sequence ID" value="MQX37361.1"/>
    <property type="molecule type" value="Genomic_DNA"/>
</dbReference>
<evidence type="ECO:0000256" key="4">
    <source>
        <dbReference type="ARBA" id="ARBA00020902"/>
    </source>
</evidence>
<dbReference type="InterPro" id="IPR003835">
    <property type="entry name" value="Glyco_trans_19"/>
</dbReference>
<evidence type="ECO:0000256" key="11">
    <source>
        <dbReference type="NCBIfam" id="TIGR00215"/>
    </source>
</evidence>
<dbReference type="OrthoDB" id="9801642at2"/>
<evidence type="ECO:0000256" key="3">
    <source>
        <dbReference type="ARBA" id="ARBA00012687"/>
    </source>
</evidence>
<dbReference type="PANTHER" id="PTHR30372">
    <property type="entry name" value="LIPID-A-DISACCHARIDE SYNTHASE"/>
    <property type="match status" value="1"/>
</dbReference>
<keyword evidence="6" id="KW-0441">Lipid A biosynthesis</keyword>
<dbReference type="Pfam" id="PF02684">
    <property type="entry name" value="LpxB"/>
    <property type="match status" value="1"/>
</dbReference>
<evidence type="ECO:0000256" key="2">
    <source>
        <dbReference type="ARBA" id="ARBA00007868"/>
    </source>
</evidence>
<dbReference type="EC" id="2.4.1.182" evidence="3 11"/>
<name>A0A7X1ZF57_9PROT</name>
<dbReference type="GO" id="GO:0009245">
    <property type="term" value="P:lipid A biosynthetic process"/>
    <property type="evidence" value="ECO:0007669"/>
    <property type="project" value="UniProtKB-UniRule"/>
</dbReference>
<comment type="function">
    <text evidence="1">Condensation of UDP-2,3-diacylglucosamine and 2,3-diacylglucosamine-1-phosphate to form lipid A disaccharide, a precursor of lipid A, a phosphorylated glycolipid that anchors the lipopolysaccharide to the outer membrane of the cell.</text>
</comment>
<comment type="caution">
    <text evidence="14">The sequence shown here is derived from an EMBL/GenBank/DDBJ whole genome shotgun (WGS) entry which is preliminary data.</text>
</comment>
<keyword evidence="7 14" id="KW-0328">Glycosyltransferase</keyword>
<dbReference type="InterPro" id="IPR043167">
    <property type="entry name" value="LpxI_C_sf"/>
</dbReference>
<keyword evidence="8 14" id="KW-0808">Transferase</keyword>
<dbReference type="PANTHER" id="PTHR30372:SF4">
    <property type="entry name" value="LIPID-A-DISACCHARIDE SYNTHASE, MITOCHONDRIAL-RELATED"/>
    <property type="match status" value="1"/>
</dbReference>
<dbReference type="Proteomes" id="UP000434582">
    <property type="component" value="Unassembled WGS sequence"/>
</dbReference>
<keyword evidence="5" id="KW-0444">Lipid biosynthesis</keyword>
<accession>A0A7X1ZF57</accession>
<evidence type="ECO:0000256" key="6">
    <source>
        <dbReference type="ARBA" id="ARBA00022556"/>
    </source>
</evidence>
<evidence type="ECO:0000256" key="1">
    <source>
        <dbReference type="ARBA" id="ARBA00002056"/>
    </source>
</evidence>
<evidence type="ECO:0000256" key="9">
    <source>
        <dbReference type="ARBA" id="ARBA00023098"/>
    </source>
</evidence>
<dbReference type="GO" id="GO:0008915">
    <property type="term" value="F:lipid-A-disaccharide synthase activity"/>
    <property type="evidence" value="ECO:0007669"/>
    <property type="project" value="UniProtKB-UniRule"/>
</dbReference>
<sequence>MTDQPLPSESPLALIAGRGDLPVRVAQRCVAEGRALHVLVIRGHGDPDAYAALNVPVTTYRLGEAGTARDYLRTHGIRDLILAGGVPRPSLMSLWPDAYTARFIARVGMRALGDDGLLRAVMDQMAAEGLTVHPVQAVLSDALGPAGLLTMATPDDAAWTDIRRGLAVGRALGRADVGQSVVVQQGLVLGVEAVEGTDALLARCGDLRRAGPGGVLVKLCKPGQDTRADLPTLGVPTVEAAHAAGLRGIAYQAGASLLVAPEAMAARADALGLFLLGLEDDHAAEAPPPAPAPPPADSDAPLVYLITGEPSGDLLAARLMAALRDRLADRVRFAGIGGEAMAEQGLVSRIDQRELAIMGFLEVLPRALALKRRIAETVAHIEASRPAVVVTVDSWGFTGRVAEALKDRGSTIPRVHYVAPMVWAWKENRKHAVAARVDHLMTLWPFECAYFSPLGLACTHVGHAVIESGADRGDSAGFRAAHGIPADAPLLVVLPGSRRTEVGRLLPVFREAVAQLAAARPGLRVVAPTVATVAETVESALRDWPVPAVAVRGTAAKYDAFAAANAALAASGTVSLELAMAGVPHVIAYRVNPLSAAIFRRMTRLKYAGPVNLLLDRLVVPELLQETCRPDRLVAAVAPLLDGAAEAEAQRALLSEACTRLAGKPDAPPPSARAAAVILDRLG</sequence>
<dbReference type="NCBIfam" id="TIGR00215">
    <property type="entry name" value="lpxB"/>
    <property type="match status" value="1"/>
</dbReference>
<dbReference type="AlphaFoldDB" id="A0A7X1ZF57"/>
<dbReference type="Gene3D" id="3.40.50.20">
    <property type="match status" value="1"/>
</dbReference>
<comment type="catalytic activity">
    <reaction evidence="10">
        <text>a lipid X + a UDP-2-N,3-O-bis[(3R)-3-hydroxyacyl]-alpha-D-glucosamine = a lipid A disaccharide + UDP + H(+)</text>
        <dbReference type="Rhea" id="RHEA:67828"/>
        <dbReference type="ChEBI" id="CHEBI:15378"/>
        <dbReference type="ChEBI" id="CHEBI:58223"/>
        <dbReference type="ChEBI" id="CHEBI:137748"/>
        <dbReference type="ChEBI" id="CHEBI:176338"/>
        <dbReference type="ChEBI" id="CHEBI:176343"/>
        <dbReference type="EC" id="2.4.1.182"/>
    </reaction>
</comment>
<evidence type="ECO:0000256" key="8">
    <source>
        <dbReference type="ARBA" id="ARBA00022679"/>
    </source>
</evidence>
<evidence type="ECO:0000259" key="13">
    <source>
        <dbReference type="Pfam" id="PF17930"/>
    </source>
</evidence>
<comment type="similarity">
    <text evidence="2">Belongs to the LpxB family.</text>
</comment>